<dbReference type="Proteomes" id="UP000807342">
    <property type="component" value="Unassembled WGS sequence"/>
</dbReference>
<dbReference type="SUPFAM" id="SSF52540">
    <property type="entry name" value="P-loop containing nucleoside triphosphate hydrolases"/>
    <property type="match status" value="1"/>
</dbReference>
<protein>
    <recommendedName>
        <fullName evidence="2">Nephrocystin 3-like N-terminal domain-containing protein</fullName>
    </recommendedName>
</protein>
<dbReference type="EMBL" id="MU151401">
    <property type="protein sequence ID" value="KAF9444135.1"/>
    <property type="molecule type" value="Genomic_DNA"/>
</dbReference>
<dbReference type="Pfam" id="PF24883">
    <property type="entry name" value="NPHP3_N"/>
    <property type="match status" value="1"/>
</dbReference>
<sequence>MFPGAHNLVFNNSQFIDQQADGGPTGIDILREVANPDAAYDSSARDPPPSCYPGTREQYIGDIIYWALPAVGADDPLPLFWMKGPAGVGKSAVAQTCVERLKDMGKLGAAFFFAVKKRDRAAELFPTIIYQLSSEFPDYRDLVNQRIRRDRTILNKTMATQFQILVVEPLQELEKRGSRIGKRVAIFIDGIDECEDKDAQCEIIKIIAGAARDKVTPFCWAFFSRPESHIEGTFAIDDIAKITYTTLLPISRDTDGDIELYLRGGFENILRRRNINLGSQWPSNDDIRALVHAANGLFIYVATALRVVAQPGSLPEESLRAILTTGCEPAAIDAPSSPFAELDAFYTLIMQRIPPEILPAVLLFLHELCSSPPSSGPGQPPAVIVSNLLGFSELTFKTVRNQLSAVIHVQDQDEPLPTRDADTSQPFQFANRDTTRGLRYFVITRLGGSILFYHKSFYDFLIDSRRSGPFHTGSSASHNAQFKRYVELHLKYQESYLFQGSELVLTPGGSDSASSLSHPYTNELVNSIIKAELFGYRHRMCLSRFVYPGIDPYLMQQFQHADFRKYLYVETSLSGTAPPYPALIWECQGHIKMVSRTVLFQHPSHDLWSFVPHFKQLVERLRRAGIIHPYYPSSASLLTLLSLPNFRDQSTSGIYRMGHETKSIYWYWEIDFESGCYREFRTIDLAEGERIYREQQFDSWVQ</sequence>
<evidence type="ECO:0000256" key="1">
    <source>
        <dbReference type="ARBA" id="ARBA00022737"/>
    </source>
</evidence>
<gene>
    <name evidence="3" type="ORF">P691DRAFT_778467</name>
</gene>
<dbReference type="PANTHER" id="PTHR10039">
    <property type="entry name" value="AMELOGENIN"/>
    <property type="match status" value="1"/>
</dbReference>
<reference evidence="3" key="1">
    <citation type="submission" date="2020-11" db="EMBL/GenBank/DDBJ databases">
        <authorList>
            <consortium name="DOE Joint Genome Institute"/>
            <person name="Ahrendt S."/>
            <person name="Riley R."/>
            <person name="Andreopoulos W."/>
            <person name="Labutti K."/>
            <person name="Pangilinan J."/>
            <person name="Ruiz-Duenas F.J."/>
            <person name="Barrasa J.M."/>
            <person name="Sanchez-Garcia M."/>
            <person name="Camarero S."/>
            <person name="Miyauchi S."/>
            <person name="Serrano A."/>
            <person name="Linde D."/>
            <person name="Babiker R."/>
            <person name="Drula E."/>
            <person name="Ayuso-Fernandez I."/>
            <person name="Pacheco R."/>
            <person name="Padilla G."/>
            <person name="Ferreira P."/>
            <person name="Barriuso J."/>
            <person name="Kellner H."/>
            <person name="Castanera R."/>
            <person name="Alfaro M."/>
            <person name="Ramirez L."/>
            <person name="Pisabarro A.G."/>
            <person name="Kuo A."/>
            <person name="Tritt A."/>
            <person name="Lipzen A."/>
            <person name="He G."/>
            <person name="Yan M."/>
            <person name="Ng V."/>
            <person name="Cullen D."/>
            <person name="Martin F."/>
            <person name="Rosso M.-N."/>
            <person name="Henrissat B."/>
            <person name="Hibbett D."/>
            <person name="Martinez A.T."/>
            <person name="Grigoriev I.V."/>
        </authorList>
    </citation>
    <scope>NUCLEOTIDE SEQUENCE</scope>
    <source>
        <strain evidence="3">MF-IS2</strain>
    </source>
</reference>
<dbReference type="OrthoDB" id="3055105at2759"/>
<dbReference type="AlphaFoldDB" id="A0A9P5X507"/>
<keyword evidence="4" id="KW-1185">Reference proteome</keyword>
<dbReference type="PANTHER" id="PTHR10039:SF17">
    <property type="entry name" value="FUNGAL STAND N-TERMINAL GOODBYE DOMAIN-CONTAINING PROTEIN-RELATED"/>
    <property type="match status" value="1"/>
</dbReference>
<evidence type="ECO:0000313" key="4">
    <source>
        <dbReference type="Proteomes" id="UP000807342"/>
    </source>
</evidence>
<evidence type="ECO:0000259" key="2">
    <source>
        <dbReference type="Pfam" id="PF24883"/>
    </source>
</evidence>
<feature type="domain" description="Nephrocystin 3-like N-terminal" evidence="2">
    <location>
        <begin position="78"/>
        <end position="225"/>
    </location>
</feature>
<accession>A0A9P5X507</accession>
<evidence type="ECO:0000313" key="3">
    <source>
        <dbReference type="EMBL" id="KAF9444135.1"/>
    </source>
</evidence>
<name>A0A9P5X507_9AGAR</name>
<dbReference type="InterPro" id="IPR056884">
    <property type="entry name" value="NPHP3-like_N"/>
</dbReference>
<proteinExistence type="predicted"/>
<keyword evidence="1" id="KW-0677">Repeat</keyword>
<dbReference type="Gene3D" id="3.40.50.300">
    <property type="entry name" value="P-loop containing nucleotide triphosphate hydrolases"/>
    <property type="match status" value="1"/>
</dbReference>
<comment type="caution">
    <text evidence="3">The sequence shown here is derived from an EMBL/GenBank/DDBJ whole genome shotgun (WGS) entry which is preliminary data.</text>
</comment>
<dbReference type="InterPro" id="IPR027417">
    <property type="entry name" value="P-loop_NTPase"/>
</dbReference>
<organism evidence="3 4">
    <name type="scientific">Macrolepiota fuliginosa MF-IS2</name>
    <dbReference type="NCBI Taxonomy" id="1400762"/>
    <lineage>
        <taxon>Eukaryota</taxon>
        <taxon>Fungi</taxon>
        <taxon>Dikarya</taxon>
        <taxon>Basidiomycota</taxon>
        <taxon>Agaricomycotina</taxon>
        <taxon>Agaricomycetes</taxon>
        <taxon>Agaricomycetidae</taxon>
        <taxon>Agaricales</taxon>
        <taxon>Agaricineae</taxon>
        <taxon>Agaricaceae</taxon>
        <taxon>Macrolepiota</taxon>
    </lineage>
</organism>